<feature type="domain" description="PAC" evidence="14">
    <location>
        <begin position="334"/>
        <end position="386"/>
    </location>
</feature>
<dbReference type="SMART" id="SM00086">
    <property type="entry name" value="PAC"/>
    <property type="match status" value="2"/>
</dbReference>
<evidence type="ECO:0000256" key="9">
    <source>
        <dbReference type="PROSITE-ProRule" id="PRU00169"/>
    </source>
</evidence>
<gene>
    <name evidence="15" type="ORF">SAMN05444581_12911</name>
</gene>
<dbReference type="Gene3D" id="3.40.50.2300">
    <property type="match status" value="1"/>
</dbReference>
<dbReference type="CDD" id="cd00130">
    <property type="entry name" value="PAS"/>
    <property type="match status" value="2"/>
</dbReference>
<evidence type="ECO:0000256" key="3">
    <source>
        <dbReference type="ARBA" id="ARBA00022553"/>
    </source>
</evidence>
<keyword evidence="8" id="KW-0902">Two-component regulatory system</keyword>
<dbReference type="GO" id="GO:0006355">
    <property type="term" value="P:regulation of DNA-templated transcription"/>
    <property type="evidence" value="ECO:0007669"/>
    <property type="project" value="InterPro"/>
</dbReference>
<dbReference type="InterPro" id="IPR013655">
    <property type="entry name" value="PAS_fold_3"/>
</dbReference>
<evidence type="ECO:0000259" key="14">
    <source>
        <dbReference type="PROSITE" id="PS50113"/>
    </source>
</evidence>
<dbReference type="OrthoDB" id="9796100at2"/>
<dbReference type="InterPro" id="IPR000700">
    <property type="entry name" value="PAS-assoc_C"/>
</dbReference>
<feature type="modified residue" description="4-aspartylphosphate" evidence="9">
    <location>
        <position position="720"/>
    </location>
</feature>
<dbReference type="GO" id="GO:0005524">
    <property type="term" value="F:ATP binding"/>
    <property type="evidence" value="ECO:0007669"/>
    <property type="project" value="UniProtKB-KW"/>
</dbReference>
<evidence type="ECO:0000256" key="8">
    <source>
        <dbReference type="ARBA" id="ARBA00023012"/>
    </source>
</evidence>
<dbReference type="Pfam" id="PF00512">
    <property type="entry name" value="HisKA"/>
    <property type="match status" value="1"/>
</dbReference>
<feature type="domain" description="Histidine kinase" evidence="11">
    <location>
        <begin position="424"/>
        <end position="648"/>
    </location>
</feature>
<dbReference type="SUPFAM" id="SSF55785">
    <property type="entry name" value="PYP-like sensor domain (PAS domain)"/>
    <property type="match status" value="3"/>
</dbReference>
<evidence type="ECO:0000259" key="12">
    <source>
        <dbReference type="PROSITE" id="PS50110"/>
    </source>
</evidence>
<dbReference type="SUPFAM" id="SSF52172">
    <property type="entry name" value="CheY-like"/>
    <property type="match status" value="1"/>
</dbReference>
<feature type="domain" description="Response regulatory" evidence="12">
    <location>
        <begin position="670"/>
        <end position="784"/>
    </location>
</feature>
<dbReference type="InterPro" id="IPR004358">
    <property type="entry name" value="Sig_transdc_His_kin-like_C"/>
</dbReference>
<dbReference type="InterPro" id="IPR003594">
    <property type="entry name" value="HATPase_dom"/>
</dbReference>
<dbReference type="SMART" id="SM00388">
    <property type="entry name" value="HisKA"/>
    <property type="match status" value="1"/>
</dbReference>
<dbReference type="PROSITE" id="PS50110">
    <property type="entry name" value="RESPONSE_REGULATORY"/>
    <property type="match status" value="1"/>
</dbReference>
<dbReference type="SUPFAM" id="SSF55874">
    <property type="entry name" value="ATPase domain of HSP90 chaperone/DNA topoisomerase II/histidine kinase"/>
    <property type="match status" value="1"/>
</dbReference>
<dbReference type="InterPro" id="IPR036890">
    <property type="entry name" value="HATPase_C_sf"/>
</dbReference>
<dbReference type="Pfam" id="PF08447">
    <property type="entry name" value="PAS_3"/>
    <property type="match status" value="1"/>
</dbReference>
<dbReference type="Gene3D" id="3.30.565.10">
    <property type="entry name" value="Histidine kinase-like ATPase, C-terminal domain"/>
    <property type="match status" value="1"/>
</dbReference>
<organism evidence="15 16">
    <name type="scientific">Methylocapsa palsarum</name>
    <dbReference type="NCBI Taxonomy" id="1612308"/>
    <lineage>
        <taxon>Bacteria</taxon>
        <taxon>Pseudomonadati</taxon>
        <taxon>Pseudomonadota</taxon>
        <taxon>Alphaproteobacteria</taxon>
        <taxon>Hyphomicrobiales</taxon>
        <taxon>Beijerinckiaceae</taxon>
        <taxon>Methylocapsa</taxon>
    </lineage>
</organism>
<evidence type="ECO:0000256" key="10">
    <source>
        <dbReference type="SAM" id="Coils"/>
    </source>
</evidence>
<evidence type="ECO:0000259" key="11">
    <source>
        <dbReference type="PROSITE" id="PS50109"/>
    </source>
</evidence>
<dbReference type="EMBL" id="FOSN01000029">
    <property type="protein sequence ID" value="SFK84843.1"/>
    <property type="molecule type" value="Genomic_DNA"/>
</dbReference>
<dbReference type="InterPro" id="IPR036097">
    <property type="entry name" value="HisK_dim/P_sf"/>
</dbReference>
<dbReference type="Pfam" id="PF08448">
    <property type="entry name" value="PAS_4"/>
    <property type="match status" value="1"/>
</dbReference>
<evidence type="ECO:0000256" key="4">
    <source>
        <dbReference type="ARBA" id="ARBA00022679"/>
    </source>
</evidence>
<evidence type="ECO:0000256" key="2">
    <source>
        <dbReference type="ARBA" id="ARBA00012438"/>
    </source>
</evidence>
<dbReference type="Pfam" id="PF00072">
    <property type="entry name" value="Response_reg"/>
    <property type="match status" value="1"/>
</dbReference>
<dbReference type="PANTHER" id="PTHR43065">
    <property type="entry name" value="SENSOR HISTIDINE KINASE"/>
    <property type="match status" value="1"/>
</dbReference>
<dbReference type="InterPro" id="IPR005467">
    <property type="entry name" value="His_kinase_dom"/>
</dbReference>
<dbReference type="PROSITE" id="PS50112">
    <property type="entry name" value="PAS"/>
    <property type="match status" value="2"/>
</dbReference>
<evidence type="ECO:0000313" key="15">
    <source>
        <dbReference type="EMBL" id="SFK84843.1"/>
    </source>
</evidence>
<dbReference type="PROSITE" id="PS50109">
    <property type="entry name" value="HIS_KIN"/>
    <property type="match status" value="1"/>
</dbReference>
<dbReference type="InterPro" id="IPR000014">
    <property type="entry name" value="PAS"/>
</dbReference>
<evidence type="ECO:0000256" key="6">
    <source>
        <dbReference type="ARBA" id="ARBA00022777"/>
    </source>
</evidence>
<dbReference type="Pfam" id="PF02518">
    <property type="entry name" value="HATPase_c"/>
    <property type="match status" value="1"/>
</dbReference>
<protein>
    <recommendedName>
        <fullName evidence="2">histidine kinase</fullName>
        <ecNumber evidence="2">2.7.13.3</ecNumber>
    </recommendedName>
</protein>
<accession>A0A1I4CVL7</accession>
<dbReference type="Gene3D" id="3.30.450.20">
    <property type="entry name" value="PAS domain"/>
    <property type="match status" value="3"/>
</dbReference>
<evidence type="ECO:0000313" key="16">
    <source>
        <dbReference type="Proteomes" id="UP000198755"/>
    </source>
</evidence>
<keyword evidence="16" id="KW-1185">Reference proteome</keyword>
<dbReference type="SUPFAM" id="SSF47384">
    <property type="entry name" value="Homodimeric domain of signal transducing histidine kinase"/>
    <property type="match status" value="1"/>
</dbReference>
<dbReference type="InterPro" id="IPR003661">
    <property type="entry name" value="HisK_dim/P_dom"/>
</dbReference>
<feature type="domain" description="PAS" evidence="13">
    <location>
        <begin position="138"/>
        <end position="190"/>
    </location>
</feature>
<keyword evidence="6" id="KW-0418">Kinase</keyword>
<dbReference type="Pfam" id="PF00989">
    <property type="entry name" value="PAS"/>
    <property type="match status" value="1"/>
</dbReference>
<evidence type="ECO:0000256" key="1">
    <source>
        <dbReference type="ARBA" id="ARBA00000085"/>
    </source>
</evidence>
<feature type="domain" description="PAC" evidence="14">
    <location>
        <begin position="210"/>
        <end position="260"/>
    </location>
</feature>
<dbReference type="Proteomes" id="UP000198755">
    <property type="component" value="Unassembled WGS sequence"/>
</dbReference>
<dbReference type="FunFam" id="3.30.450.20:FF:000099">
    <property type="entry name" value="Sensory box sensor histidine kinase"/>
    <property type="match status" value="1"/>
</dbReference>
<keyword evidence="10" id="KW-0175">Coiled coil</keyword>
<evidence type="ECO:0000259" key="13">
    <source>
        <dbReference type="PROSITE" id="PS50112"/>
    </source>
</evidence>
<dbReference type="Gene3D" id="1.10.287.130">
    <property type="match status" value="1"/>
</dbReference>
<dbReference type="PANTHER" id="PTHR43065:SF42">
    <property type="entry name" value="TWO-COMPONENT SENSOR PPRA"/>
    <property type="match status" value="1"/>
</dbReference>
<feature type="coiled-coil region" evidence="10">
    <location>
        <begin position="388"/>
        <end position="415"/>
    </location>
</feature>
<dbReference type="NCBIfam" id="TIGR00229">
    <property type="entry name" value="sensory_box"/>
    <property type="match status" value="2"/>
</dbReference>
<dbReference type="SMART" id="SM00448">
    <property type="entry name" value="REC"/>
    <property type="match status" value="1"/>
</dbReference>
<dbReference type="InterPro" id="IPR013767">
    <property type="entry name" value="PAS_fold"/>
</dbReference>
<evidence type="ECO:0000256" key="5">
    <source>
        <dbReference type="ARBA" id="ARBA00022741"/>
    </source>
</evidence>
<dbReference type="InterPro" id="IPR013656">
    <property type="entry name" value="PAS_4"/>
</dbReference>
<dbReference type="EC" id="2.7.13.3" evidence="2"/>
<dbReference type="InterPro" id="IPR001610">
    <property type="entry name" value="PAC"/>
</dbReference>
<feature type="domain" description="PAS" evidence="13">
    <location>
        <begin position="261"/>
        <end position="331"/>
    </location>
</feature>
<dbReference type="AlphaFoldDB" id="A0A1I4CVL7"/>
<keyword evidence="3 9" id="KW-0597">Phosphoprotein</keyword>
<evidence type="ECO:0000256" key="7">
    <source>
        <dbReference type="ARBA" id="ARBA00022840"/>
    </source>
</evidence>
<dbReference type="STRING" id="1612308.SAMN05444581_12911"/>
<dbReference type="InterPro" id="IPR011006">
    <property type="entry name" value="CheY-like_superfamily"/>
</dbReference>
<dbReference type="SMART" id="SM00387">
    <property type="entry name" value="HATPase_c"/>
    <property type="match status" value="1"/>
</dbReference>
<name>A0A1I4CVL7_9HYPH</name>
<sequence length="793" mass="87299">MFDARQSDLYCILFDNVDIGVALLDRNHCVVGWNAWLASATAISAEAAVGRQFEEFLPHASSKQIALAVAASLESGTSRLLTHSLHPALLPLKTDLGQEMIHDVTVCPVDGGGVRYCLVQVFDVTVAVKRERLLRDRQNARYDAVVDSAPDVILTVDDEGAIQFANPAADRQFGYPPKELVGRSAALLFEDRAAWNETLHAVIGGDVVRQPVEVIVRRKDGSSSYLEVSLSRWRSQSRVLITAILRDVNERRIAQEILRTSEAQFRALAQAMPNHVWTALPDGQLDWFNDRVYEYSGMKPGTLDGERWISLVHPEELSTVTELWRAALKSGTPYEAQFRIRSVAGIYRWHLSRAFPMRGPHDVIIRWVGSNTDVEDQKIAARALADVNATLEQRVSERTRQLMEAEEALRQSQKMEAVGQLTGGIAHDFNNLLQGILGALDFIKRRIAEGRIGDIDRFLNGALDSANRAATLTHRLLAFSRRQPVDPRPVEINRLVGTVEELLRRSLGENVNLSVTAGEEVWLVRCDSNQLENALLNLAINARDAMPDGGTMTIDTANKVLDANEARQRDLSAGEYVCLRVIDTGVGMTPSVKARAFDPFYTTKPIGKGTGLGLSMIYGFVRQSEGSVTIDSEFGKGTSVEICLPRYKGNVDDALVDESLGDNRAGAHEVVLIVEDQAVVRLLMVEALNDLGYQVLETAGSEAALRILQSSQRVDLLVSDIGLPGLNGRQLADAARVKRPDLKVLLVTGYAENATGRSFLEPGMEIVIKPFTIDALVSKIRDMILSGRGKKSL</sequence>
<dbReference type="PROSITE" id="PS50113">
    <property type="entry name" value="PAC"/>
    <property type="match status" value="2"/>
</dbReference>
<dbReference type="InterPro" id="IPR001789">
    <property type="entry name" value="Sig_transdc_resp-reg_receiver"/>
</dbReference>
<comment type="catalytic activity">
    <reaction evidence="1">
        <text>ATP + protein L-histidine = ADP + protein N-phospho-L-histidine.</text>
        <dbReference type="EC" id="2.7.13.3"/>
    </reaction>
</comment>
<dbReference type="InterPro" id="IPR035965">
    <property type="entry name" value="PAS-like_dom_sf"/>
</dbReference>
<dbReference type="PRINTS" id="PR00344">
    <property type="entry name" value="BCTRLSENSOR"/>
</dbReference>
<keyword evidence="5" id="KW-0547">Nucleotide-binding</keyword>
<proteinExistence type="predicted"/>
<dbReference type="GO" id="GO:0000155">
    <property type="term" value="F:phosphorelay sensor kinase activity"/>
    <property type="evidence" value="ECO:0007669"/>
    <property type="project" value="InterPro"/>
</dbReference>
<keyword evidence="7" id="KW-0067">ATP-binding</keyword>
<dbReference type="CDD" id="cd00082">
    <property type="entry name" value="HisKA"/>
    <property type="match status" value="1"/>
</dbReference>
<dbReference type="RefSeq" id="WP_091686421.1">
    <property type="nucleotide sequence ID" value="NZ_FOSN01000029.1"/>
</dbReference>
<reference evidence="15 16" key="1">
    <citation type="submission" date="2016-10" db="EMBL/GenBank/DDBJ databases">
        <authorList>
            <person name="de Groot N.N."/>
        </authorList>
    </citation>
    <scope>NUCLEOTIDE SEQUENCE [LARGE SCALE GENOMIC DNA]</scope>
    <source>
        <strain evidence="15 16">NE2</strain>
    </source>
</reference>
<keyword evidence="4" id="KW-0808">Transferase</keyword>
<dbReference type="SMART" id="SM00091">
    <property type="entry name" value="PAS"/>
    <property type="match status" value="3"/>
</dbReference>